<evidence type="ECO:0000313" key="2">
    <source>
        <dbReference type="EMBL" id="SHF39886.1"/>
    </source>
</evidence>
<dbReference type="OrthoDB" id="1236988at2"/>
<organism evidence="2 3">
    <name type="scientific">Chryseobacterium takakiae</name>
    <dbReference type="NCBI Taxonomy" id="1302685"/>
    <lineage>
        <taxon>Bacteria</taxon>
        <taxon>Pseudomonadati</taxon>
        <taxon>Bacteroidota</taxon>
        <taxon>Flavobacteriia</taxon>
        <taxon>Flavobacteriales</taxon>
        <taxon>Weeksellaceae</taxon>
        <taxon>Chryseobacterium group</taxon>
        <taxon>Chryseobacterium</taxon>
    </lineage>
</organism>
<dbReference type="RefSeq" id="WP_072886066.1">
    <property type="nucleotide sequence ID" value="NZ_FQVO01000018.1"/>
</dbReference>
<feature type="region of interest" description="Disordered" evidence="1">
    <location>
        <begin position="208"/>
        <end position="256"/>
    </location>
</feature>
<evidence type="ECO:0008006" key="4">
    <source>
        <dbReference type="Google" id="ProtNLM"/>
    </source>
</evidence>
<dbReference type="PROSITE" id="PS51257">
    <property type="entry name" value="PROKAR_LIPOPROTEIN"/>
    <property type="match status" value="1"/>
</dbReference>
<dbReference type="AlphaFoldDB" id="A0A1M5BBX8"/>
<gene>
    <name evidence="2" type="ORF">SAMN05444408_11824</name>
</gene>
<dbReference type="EMBL" id="FQVO01000018">
    <property type="protein sequence ID" value="SHF39886.1"/>
    <property type="molecule type" value="Genomic_DNA"/>
</dbReference>
<reference evidence="3" key="1">
    <citation type="submission" date="2016-11" db="EMBL/GenBank/DDBJ databases">
        <authorList>
            <person name="Varghese N."/>
            <person name="Submissions S."/>
        </authorList>
    </citation>
    <scope>NUCLEOTIDE SEQUENCE [LARGE SCALE GENOMIC DNA]</scope>
    <source>
        <strain evidence="3">DSM 26898</strain>
    </source>
</reference>
<sequence>MKKKISWLSFMAVFFILFSCRNEQEALNESSANRKRDVISFSAFQKETQIQKVGEVISPLSAAQKNNQNDDLLSGFLIDTENINRIKANADISTYSFRIYSLFGNPQDVYNIVYRKRNDGTLHYSIIRIIGNTPYVLYDSEVASVAQKHSHKNAVAKTSNYEDCLASYSVSVWHCKNGSSWDACDKCESCLETLTVCVGSGGGDNSGGFGGQNNGNPSSPPPPVDPITEGGSAAYLTDPSGYVFDPNIPPSTDKEM</sequence>
<dbReference type="Proteomes" id="UP000184236">
    <property type="component" value="Unassembled WGS sequence"/>
</dbReference>
<dbReference type="STRING" id="1302685.SAMN05444408_11824"/>
<accession>A0A1M5BBX8</accession>
<proteinExistence type="predicted"/>
<protein>
    <recommendedName>
        <fullName evidence="4">Lipoprotein</fullName>
    </recommendedName>
</protein>
<name>A0A1M5BBX8_9FLAO</name>
<keyword evidence="3" id="KW-1185">Reference proteome</keyword>
<evidence type="ECO:0000256" key="1">
    <source>
        <dbReference type="SAM" id="MobiDB-lite"/>
    </source>
</evidence>
<evidence type="ECO:0000313" key="3">
    <source>
        <dbReference type="Proteomes" id="UP000184236"/>
    </source>
</evidence>